<dbReference type="PANTHER" id="PTHR30189">
    <property type="entry name" value="LPS-ASSEMBLY PROTEIN"/>
    <property type="match status" value="1"/>
</dbReference>
<accession>W0RJ04</accession>
<reference evidence="2 3" key="1">
    <citation type="journal article" date="2014" name="Genome Announc.">
        <title>Genome Sequence and Methylome of Soil Bacterium Gemmatirosa kalamazoonensis KBS708T, a Member of the Rarely Cultivated Gemmatimonadetes Phylum.</title>
        <authorList>
            <person name="Debruyn J.M."/>
            <person name="Radosevich M."/>
            <person name="Wommack K.E."/>
            <person name="Polson S.W."/>
            <person name="Hauser L.J."/>
            <person name="Fawaz M.N."/>
            <person name="Korlach J."/>
            <person name="Tsai Y.C."/>
        </authorList>
    </citation>
    <scope>NUCLEOTIDE SEQUENCE [LARGE SCALE GENOMIC DNA]</scope>
    <source>
        <strain evidence="2 3">KBS708</strain>
    </source>
</reference>
<evidence type="ECO:0008006" key="4">
    <source>
        <dbReference type="Google" id="ProtNLM"/>
    </source>
</evidence>
<dbReference type="eggNOG" id="COG1452">
    <property type="taxonomic scope" value="Bacteria"/>
</dbReference>
<dbReference type="EMBL" id="CP007128">
    <property type="protein sequence ID" value="AHG91084.1"/>
    <property type="molecule type" value="Genomic_DNA"/>
</dbReference>
<dbReference type="InParanoid" id="W0RJ04"/>
<dbReference type="RefSeq" id="WP_025412541.1">
    <property type="nucleotide sequence ID" value="NZ_CP007128.1"/>
</dbReference>
<feature type="compositionally biased region" description="Pro residues" evidence="1">
    <location>
        <begin position="32"/>
        <end position="46"/>
    </location>
</feature>
<dbReference type="STRING" id="861299.J421_3547"/>
<dbReference type="InterPro" id="IPR050218">
    <property type="entry name" value="LptD"/>
</dbReference>
<gene>
    <name evidence="2" type="ORF">J421_3547</name>
</gene>
<dbReference type="OrthoDB" id="9802320at2"/>
<organism evidence="2 3">
    <name type="scientific">Gemmatirosa kalamazoonensis</name>
    <dbReference type="NCBI Taxonomy" id="861299"/>
    <lineage>
        <taxon>Bacteria</taxon>
        <taxon>Pseudomonadati</taxon>
        <taxon>Gemmatimonadota</taxon>
        <taxon>Gemmatimonadia</taxon>
        <taxon>Gemmatimonadales</taxon>
        <taxon>Gemmatimonadaceae</taxon>
        <taxon>Gemmatirosa</taxon>
    </lineage>
</organism>
<evidence type="ECO:0000313" key="3">
    <source>
        <dbReference type="Proteomes" id="UP000019151"/>
    </source>
</evidence>
<dbReference type="GO" id="GO:1990351">
    <property type="term" value="C:transporter complex"/>
    <property type="evidence" value="ECO:0007669"/>
    <property type="project" value="TreeGrafter"/>
</dbReference>
<evidence type="ECO:0000313" key="2">
    <source>
        <dbReference type="EMBL" id="AHG91084.1"/>
    </source>
</evidence>
<evidence type="ECO:0000256" key="1">
    <source>
        <dbReference type="SAM" id="MobiDB-lite"/>
    </source>
</evidence>
<feature type="region of interest" description="Disordered" evidence="1">
    <location>
        <begin position="800"/>
        <end position="824"/>
    </location>
</feature>
<dbReference type="HOGENOM" id="CLU_299921_0_0_0"/>
<protein>
    <recommendedName>
        <fullName evidence="4">LPS-assembly protein LptD</fullName>
    </recommendedName>
</protein>
<dbReference type="AlphaFoldDB" id="W0RJ04"/>
<feature type="region of interest" description="Disordered" evidence="1">
    <location>
        <begin position="29"/>
        <end position="66"/>
    </location>
</feature>
<proteinExistence type="predicted"/>
<dbReference type="Proteomes" id="UP000019151">
    <property type="component" value="Chromosome"/>
</dbReference>
<dbReference type="PANTHER" id="PTHR30189:SF1">
    <property type="entry name" value="LPS-ASSEMBLY PROTEIN LPTD"/>
    <property type="match status" value="1"/>
</dbReference>
<dbReference type="GO" id="GO:0009279">
    <property type="term" value="C:cell outer membrane"/>
    <property type="evidence" value="ECO:0007669"/>
    <property type="project" value="TreeGrafter"/>
</dbReference>
<feature type="compositionally biased region" description="Polar residues" evidence="1">
    <location>
        <begin position="800"/>
        <end position="816"/>
    </location>
</feature>
<dbReference type="KEGG" id="gba:J421_3547"/>
<name>W0RJ04_9BACT</name>
<sequence>MSRRVALGALALVLVGASLVGASRLRAQNPVPGLPPSAVPTLPPARPDTTRARAPGDTTGGPPGAPVELVKWAATDSVFEELLKREGYRAVRYQGDTVRFRASDRVLVLEGKPAAVQREDVTLVGHSVIYNDSTQIVTATADTARRDSVVMRQPEQADLIVQTSIVYDIASQKGTIRNFRTAATQGETWYVSGARGTMVSDTTVQGGRIFFAHNGSITSCNDSIPHYHFQAKDIKYVQKNLLVVRPAVLYIGDVPVLWLPFVFQDTRSGRRSGLLTPRFGIAELLRNSPSYKRSLENLGYYVNMGKYADAQAWFDWRSGSRGDTFDPGYVQFNAESRYKIIDRFLQGRLSASYNARRDGTRNTAISFAHEQSFNQNRHISANLNWVQNTTVQRQNTYNPSAVLGTISSQLNYSDKFGPVSFSAGGSRKQYPGRPQVDQDFPNINLSTGTLSLAPWLDWTPTLSFSNTQNFRIDQGTQFDSVFTLSPSGSLVAKPVRASRRNTNLGFETPLKIFDFQWQNSFRFTEDVQDFPQTRVVYRDIRDTSTKETRVFNQTYTSNLFYQTGFSLPRFFQGTWNVSPTVSIQNVDPQFGLFVRTERTGGQWVNQGFRLSYGISSSPTFYAFPPGFGPVERFRHSISPSFSLTYSPAKSVSDEFLSAVGATRQGYLGSLKQARFAMQLTSNIEAKLRGRKGDTTNVTGNKVRLLSANFTGLNYDFVIADSVGKSLFNRRGITDQTWGYTLQSDLLPGMSFRTNYSLFLGNPQSDTAVFKPYLTNIDVTFSLDRNSALFRTIGKLFGITPSTPAGNSPSSATTPTGNPRGGDPFFSQQAVAQQVAGSAARNAQFDIPSGQGWQASFTFTSSRQRPDIRGNLVTIDPTVQCQSYQQAGDVIGYELCVARAQTAPQAGTSQFGTSTYGGAIFRQPPVKSLQTQTSFHLTQKWAASWNTSYDLVRNSFASNVVSLQRELHDWRAVFAFTQSPNGNFAFNFFVALKAEPDLKFDYSRNTFRSPSSPF</sequence>
<keyword evidence="3" id="KW-1185">Reference proteome</keyword>